<dbReference type="Gene3D" id="1.25.40.570">
    <property type="match status" value="1"/>
</dbReference>
<keyword evidence="2" id="KW-1185">Reference proteome</keyword>
<accession>A0A540M605</accession>
<evidence type="ECO:0000313" key="1">
    <source>
        <dbReference type="EMBL" id="TQD94183.1"/>
    </source>
</evidence>
<evidence type="ECO:0000313" key="2">
    <source>
        <dbReference type="Proteomes" id="UP000315295"/>
    </source>
</evidence>
<gene>
    <name evidence="1" type="ORF">C1H46_020231</name>
</gene>
<reference evidence="1 2" key="1">
    <citation type="journal article" date="2019" name="G3 (Bethesda)">
        <title>Sequencing of a Wild Apple (Malus baccata) Genome Unravels the Differences Between Cultivated and Wild Apple Species Regarding Disease Resistance and Cold Tolerance.</title>
        <authorList>
            <person name="Chen X."/>
        </authorList>
    </citation>
    <scope>NUCLEOTIDE SEQUENCE [LARGE SCALE GENOMIC DNA]</scope>
    <source>
        <strain evidence="2">cv. Shandingzi</strain>
        <tissue evidence="1">Leaves</tissue>
    </source>
</reference>
<dbReference type="EMBL" id="VIEB01000349">
    <property type="protein sequence ID" value="TQD94183.1"/>
    <property type="molecule type" value="Genomic_DNA"/>
</dbReference>
<organism evidence="1 2">
    <name type="scientific">Malus baccata</name>
    <name type="common">Siberian crab apple</name>
    <name type="synonym">Pyrus baccata</name>
    <dbReference type="NCBI Taxonomy" id="106549"/>
    <lineage>
        <taxon>Eukaryota</taxon>
        <taxon>Viridiplantae</taxon>
        <taxon>Streptophyta</taxon>
        <taxon>Embryophyta</taxon>
        <taxon>Tracheophyta</taxon>
        <taxon>Spermatophyta</taxon>
        <taxon>Magnoliopsida</taxon>
        <taxon>eudicotyledons</taxon>
        <taxon>Gunneridae</taxon>
        <taxon>Pentapetalae</taxon>
        <taxon>rosids</taxon>
        <taxon>fabids</taxon>
        <taxon>Rosales</taxon>
        <taxon>Rosaceae</taxon>
        <taxon>Amygdaloideae</taxon>
        <taxon>Maleae</taxon>
        <taxon>Malus</taxon>
    </lineage>
</organism>
<name>A0A540M605_MALBA</name>
<sequence length="144" mass="16661">MGFKRLPFITERSQSNQAMELEALRMAYDEIKKGENTQLHREVVQKISETNLEELQEIPNSANEKLPRTCVVLGGFLGRSLVLRLLNIGKQIVRIADSTQYLRKADRSRCRFDSVPPARSLRVRLPPLASSLLRPRFLTRRRYP</sequence>
<dbReference type="AlphaFoldDB" id="A0A540M605"/>
<dbReference type="STRING" id="106549.A0A540M605"/>
<proteinExistence type="predicted"/>
<dbReference type="Proteomes" id="UP000315295">
    <property type="component" value="Unassembled WGS sequence"/>
</dbReference>
<comment type="caution">
    <text evidence="1">The sequence shown here is derived from an EMBL/GenBank/DDBJ whole genome shotgun (WGS) entry which is preliminary data.</text>
</comment>
<protein>
    <submittedName>
        <fullName evidence="1">Uncharacterized protein</fullName>
    </submittedName>
</protein>